<gene>
    <name evidence="1" type="ORF">TorRG33x02_061170</name>
</gene>
<dbReference type="EMBL" id="JXTC01000027">
    <property type="protein sequence ID" value="PON98043.1"/>
    <property type="molecule type" value="Genomic_DNA"/>
</dbReference>
<organism evidence="1 2">
    <name type="scientific">Trema orientale</name>
    <name type="common">Charcoal tree</name>
    <name type="synonym">Celtis orientalis</name>
    <dbReference type="NCBI Taxonomy" id="63057"/>
    <lineage>
        <taxon>Eukaryota</taxon>
        <taxon>Viridiplantae</taxon>
        <taxon>Streptophyta</taxon>
        <taxon>Embryophyta</taxon>
        <taxon>Tracheophyta</taxon>
        <taxon>Spermatophyta</taxon>
        <taxon>Magnoliopsida</taxon>
        <taxon>eudicotyledons</taxon>
        <taxon>Gunneridae</taxon>
        <taxon>Pentapetalae</taxon>
        <taxon>rosids</taxon>
        <taxon>fabids</taxon>
        <taxon>Rosales</taxon>
        <taxon>Cannabaceae</taxon>
        <taxon>Trema</taxon>
    </lineage>
</organism>
<evidence type="ECO:0000313" key="2">
    <source>
        <dbReference type="Proteomes" id="UP000237000"/>
    </source>
</evidence>
<keyword evidence="2" id="KW-1185">Reference proteome</keyword>
<dbReference type="Proteomes" id="UP000237000">
    <property type="component" value="Unassembled WGS sequence"/>
</dbReference>
<dbReference type="AlphaFoldDB" id="A0A2P5FJU2"/>
<protein>
    <submittedName>
        <fullName evidence="1">Uncharacterized protein</fullName>
    </submittedName>
</protein>
<sequence>MARNLFEYPFFCGCIVNLNKTLQDLGDQFLKANNHKEILAIASPRLASGYSYANDLLGIPKATHPSYRYAYCLRPNLNFFSRDC</sequence>
<proteinExistence type="predicted"/>
<comment type="caution">
    <text evidence="1">The sequence shown here is derived from an EMBL/GenBank/DDBJ whole genome shotgun (WGS) entry which is preliminary data.</text>
</comment>
<name>A0A2P5FJU2_TREOI</name>
<accession>A0A2P5FJU2</accession>
<evidence type="ECO:0000313" key="1">
    <source>
        <dbReference type="EMBL" id="PON98043.1"/>
    </source>
</evidence>
<reference evidence="2" key="1">
    <citation type="submission" date="2016-06" db="EMBL/GenBank/DDBJ databases">
        <title>Parallel loss of symbiosis genes in relatives of nitrogen-fixing non-legume Parasponia.</title>
        <authorList>
            <person name="Van Velzen R."/>
            <person name="Holmer R."/>
            <person name="Bu F."/>
            <person name="Rutten L."/>
            <person name="Van Zeijl A."/>
            <person name="Liu W."/>
            <person name="Santuari L."/>
            <person name="Cao Q."/>
            <person name="Sharma T."/>
            <person name="Shen D."/>
            <person name="Roswanjaya Y."/>
            <person name="Wardhani T."/>
            <person name="Kalhor M.S."/>
            <person name="Jansen J."/>
            <person name="Van den Hoogen J."/>
            <person name="Gungor B."/>
            <person name="Hartog M."/>
            <person name="Hontelez J."/>
            <person name="Verver J."/>
            <person name="Yang W.-C."/>
            <person name="Schijlen E."/>
            <person name="Repin R."/>
            <person name="Schilthuizen M."/>
            <person name="Schranz E."/>
            <person name="Heidstra R."/>
            <person name="Miyata K."/>
            <person name="Fedorova E."/>
            <person name="Kohlen W."/>
            <person name="Bisseling T."/>
            <person name="Smit S."/>
            <person name="Geurts R."/>
        </authorList>
    </citation>
    <scope>NUCLEOTIDE SEQUENCE [LARGE SCALE GENOMIC DNA]</scope>
    <source>
        <strain evidence="2">cv. RG33-2</strain>
    </source>
</reference>
<dbReference type="InParanoid" id="A0A2P5FJU2"/>